<dbReference type="InterPro" id="IPR006600">
    <property type="entry name" value="HTH_CenpB_DNA-bd_dom"/>
</dbReference>
<evidence type="ECO:0000256" key="4">
    <source>
        <dbReference type="PROSITE-ProRule" id="PRU00320"/>
    </source>
</evidence>
<accession>A0A1B6DBA1</accession>
<dbReference type="Gene3D" id="3.30.420.10">
    <property type="entry name" value="Ribonuclease H-like superfamily/Ribonuclease H"/>
    <property type="match status" value="1"/>
</dbReference>
<evidence type="ECO:0000259" key="5">
    <source>
        <dbReference type="PROSITE" id="PS50960"/>
    </source>
</evidence>
<feature type="domain" description="HTH CENPB-type" evidence="6">
    <location>
        <begin position="61"/>
        <end position="131"/>
    </location>
</feature>
<reference evidence="7" key="1">
    <citation type="submission" date="2015-12" db="EMBL/GenBank/DDBJ databases">
        <title>De novo transcriptome assembly of four potential Pierce s Disease insect vectors from Arizona vineyards.</title>
        <authorList>
            <person name="Tassone E.E."/>
        </authorList>
    </citation>
    <scope>NUCLEOTIDE SEQUENCE</scope>
</reference>
<sequence>MASAKRKVLPIKEKVRVIRACEEGRKIADVCREFGLVNSTVGSILKNKNKILKAFQEDGENSKRIRGCGRIDIDAALLKWLRQCRSADIPVNGPLLKEKAEQFGEMFGANFTCSNGWLDRFKARHSISFAKMCGEAKSVDPSVTGNWLKEVWPVVRQPYKDEDIFNADETGLFYKLTPEKTLQFKNEKCVGGKLSKQRVTALVCANMTGSEKRKLLVIGKSVKPRCFKNVKKLPVNYTANKKAWMTSAIFEDELRKWDMELASKNRKILLLVDNCAAHPKLNFTNINLLFFPANCTSVLQPMDQGVIRSLKNHYRKQLLKKIIICMDTVTPVNITVLDGIQFLDNAWSKVTPRTISRCFRKSKLSDPIPDDDEDDVLPLSEWIKKFSVNENGIGVNNLDVYETVDDQIETFQMLSEAEIVDEVQNMEVEENDEDEGEEEGEEVCPTLEEALKSAETLRRFYRFRDTSASVIDAAQLLHKTTEKMYFSEKVVQKKITDFFRQ</sequence>
<evidence type="ECO:0000313" key="7">
    <source>
        <dbReference type="EMBL" id="JAS22969.1"/>
    </source>
</evidence>
<dbReference type="InterPro" id="IPR036397">
    <property type="entry name" value="RNaseH_sf"/>
</dbReference>
<comment type="subcellular location">
    <subcellularLocation>
        <location evidence="1 4">Nucleus</location>
    </subcellularLocation>
</comment>
<keyword evidence="3 4" id="KW-0539">Nucleus</keyword>
<dbReference type="AlphaFoldDB" id="A0A1B6DBA1"/>
<evidence type="ECO:0000256" key="1">
    <source>
        <dbReference type="ARBA" id="ARBA00004123"/>
    </source>
</evidence>
<dbReference type="InterPro" id="IPR050863">
    <property type="entry name" value="CenT-Element_Derived"/>
</dbReference>
<dbReference type="GO" id="GO:0003677">
    <property type="term" value="F:DNA binding"/>
    <property type="evidence" value="ECO:0007669"/>
    <property type="project" value="UniProtKB-UniRule"/>
</dbReference>
<gene>
    <name evidence="7" type="ORF">g.44085</name>
</gene>
<dbReference type="PANTHER" id="PTHR19303:SF73">
    <property type="entry name" value="PROTEIN PDC2"/>
    <property type="match status" value="1"/>
</dbReference>
<dbReference type="InterPro" id="IPR004875">
    <property type="entry name" value="DDE_SF_endonuclease_dom"/>
</dbReference>
<dbReference type="Pfam" id="PF03184">
    <property type="entry name" value="DDE_1"/>
    <property type="match status" value="1"/>
</dbReference>
<protein>
    <recommendedName>
        <fullName evidence="8">HTH CENPB-type domain-containing protein</fullName>
    </recommendedName>
</protein>
<dbReference type="PANTHER" id="PTHR19303">
    <property type="entry name" value="TRANSPOSON"/>
    <property type="match status" value="1"/>
</dbReference>
<dbReference type="GO" id="GO:0005634">
    <property type="term" value="C:nucleus"/>
    <property type="evidence" value="ECO:0007669"/>
    <property type="project" value="UniProtKB-SubCell"/>
</dbReference>
<evidence type="ECO:0000256" key="2">
    <source>
        <dbReference type="ARBA" id="ARBA00023125"/>
    </source>
</evidence>
<dbReference type="Gene3D" id="1.10.10.60">
    <property type="entry name" value="Homeodomain-like"/>
    <property type="match status" value="2"/>
</dbReference>
<dbReference type="PROSITE" id="PS51253">
    <property type="entry name" value="HTH_CENPB"/>
    <property type="match status" value="1"/>
</dbReference>
<dbReference type="SUPFAM" id="SSF46689">
    <property type="entry name" value="Homeodomain-like"/>
    <property type="match status" value="2"/>
</dbReference>
<proteinExistence type="predicted"/>
<evidence type="ECO:0000259" key="6">
    <source>
        <dbReference type="PROSITE" id="PS51253"/>
    </source>
</evidence>
<dbReference type="SMART" id="SM00674">
    <property type="entry name" value="CENPB"/>
    <property type="match status" value="1"/>
</dbReference>
<evidence type="ECO:0000256" key="3">
    <source>
        <dbReference type="ARBA" id="ARBA00023242"/>
    </source>
</evidence>
<name>A0A1B6DBA1_9HEMI</name>
<organism evidence="7">
    <name type="scientific">Clastoptera arizonana</name>
    <name type="common">Arizona spittle bug</name>
    <dbReference type="NCBI Taxonomy" id="38151"/>
    <lineage>
        <taxon>Eukaryota</taxon>
        <taxon>Metazoa</taxon>
        <taxon>Ecdysozoa</taxon>
        <taxon>Arthropoda</taxon>
        <taxon>Hexapoda</taxon>
        <taxon>Insecta</taxon>
        <taxon>Pterygota</taxon>
        <taxon>Neoptera</taxon>
        <taxon>Paraneoptera</taxon>
        <taxon>Hemiptera</taxon>
        <taxon>Auchenorrhyncha</taxon>
        <taxon>Cercopoidea</taxon>
        <taxon>Clastopteridae</taxon>
        <taxon>Clastoptera</taxon>
    </lineage>
</organism>
<evidence type="ECO:0008006" key="8">
    <source>
        <dbReference type="Google" id="ProtNLM"/>
    </source>
</evidence>
<dbReference type="PROSITE" id="PS50960">
    <property type="entry name" value="HTH_PSQ"/>
    <property type="match status" value="1"/>
</dbReference>
<feature type="DNA-binding region" description="H-T-H motif" evidence="4">
    <location>
        <begin position="27"/>
        <end position="47"/>
    </location>
</feature>
<dbReference type="InterPro" id="IPR007889">
    <property type="entry name" value="HTH_Psq"/>
</dbReference>
<dbReference type="Pfam" id="PF03221">
    <property type="entry name" value="HTH_Tnp_Tc5"/>
    <property type="match status" value="1"/>
</dbReference>
<keyword evidence="2 4" id="KW-0238">DNA-binding</keyword>
<dbReference type="EMBL" id="GEDC01014329">
    <property type="protein sequence ID" value="JAS22969.1"/>
    <property type="molecule type" value="Transcribed_RNA"/>
</dbReference>
<feature type="domain" description="HTH psq-type" evidence="5">
    <location>
        <begin position="1"/>
        <end position="51"/>
    </location>
</feature>
<dbReference type="Pfam" id="PF04218">
    <property type="entry name" value="CENP-B_N"/>
    <property type="match status" value="1"/>
</dbReference>
<dbReference type="InterPro" id="IPR009057">
    <property type="entry name" value="Homeodomain-like_sf"/>
</dbReference>